<accession>A0A401Q138</accession>
<organism evidence="1 2">
    <name type="scientific">Scyliorhinus torazame</name>
    <name type="common">Cloudy catshark</name>
    <name type="synonym">Catulus torazame</name>
    <dbReference type="NCBI Taxonomy" id="75743"/>
    <lineage>
        <taxon>Eukaryota</taxon>
        <taxon>Metazoa</taxon>
        <taxon>Chordata</taxon>
        <taxon>Craniata</taxon>
        <taxon>Vertebrata</taxon>
        <taxon>Chondrichthyes</taxon>
        <taxon>Elasmobranchii</taxon>
        <taxon>Galeomorphii</taxon>
        <taxon>Galeoidea</taxon>
        <taxon>Carcharhiniformes</taxon>
        <taxon>Scyliorhinidae</taxon>
        <taxon>Scyliorhinus</taxon>
    </lineage>
</organism>
<evidence type="ECO:0000313" key="1">
    <source>
        <dbReference type="EMBL" id="GCB79111.1"/>
    </source>
</evidence>
<sequence>MEAKGIGMESPEVTAVSVMGEEQIDIAEQLPSADEGGFAEVTTVTVGNITGPADNVFTTSVANASISEHVL</sequence>
<dbReference type="STRING" id="75743.A0A401Q138"/>
<feature type="non-terminal residue" evidence="1">
    <location>
        <position position="71"/>
    </location>
</feature>
<evidence type="ECO:0000313" key="2">
    <source>
        <dbReference type="Proteomes" id="UP000288216"/>
    </source>
</evidence>
<comment type="caution">
    <text evidence="1">The sequence shown here is derived from an EMBL/GenBank/DDBJ whole genome shotgun (WGS) entry which is preliminary data.</text>
</comment>
<protein>
    <submittedName>
        <fullName evidence="1">Uncharacterized protein</fullName>
    </submittedName>
</protein>
<proteinExistence type="predicted"/>
<keyword evidence="2" id="KW-1185">Reference proteome</keyword>
<reference evidence="1 2" key="1">
    <citation type="journal article" date="2018" name="Nat. Ecol. Evol.">
        <title>Shark genomes provide insights into elasmobranch evolution and the origin of vertebrates.</title>
        <authorList>
            <person name="Hara Y"/>
            <person name="Yamaguchi K"/>
            <person name="Onimaru K"/>
            <person name="Kadota M"/>
            <person name="Koyanagi M"/>
            <person name="Keeley SD"/>
            <person name="Tatsumi K"/>
            <person name="Tanaka K"/>
            <person name="Motone F"/>
            <person name="Kageyama Y"/>
            <person name="Nozu R"/>
            <person name="Adachi N"/>
            <person name="Nishimura O"/>
            <person name="Nakagawa R"/>
            <person name="Tanegashima C"/>
            <person name="Kiyatake I"/>
            <person name="Matsumoto R"/>
            <person name="Murakumo K"/>
            <person name="Nishida K"/>
            <person name="Terakita A"/>
            <person name="Kuratani S"/>
            <person name="Sato K"/>
            <person name="Hyodo S Kuraku.S."/>
        </authorList>
    </citation>
    <scope>NUCLEOTIDE SEQUENCE [LARGE SCALE GENOMIC DNA]</scope>
</reference>
<name>A0A401Q138_SCYTO</name>
<dbReference type="Proteomes" id="UP000288216">
    <property type="component" value="Unassembled WGS sequence"/>
</dbReference>
<gene>
    <name evidence="1" type="ORF">scyTo_0017838</name>
</gene>
<dbReference type="AlphaFoldDB" id="A0A401Q138"/>
<dbReference type="EMBL" id="BFAA01011927">
    <property type="protein sequence ID" value="GCB79111.1"/>
    <property type="molecule type" value="Genomic_DNA"/>
</dbReference>